<feature type="region of interest" description="Disordered" evidence="1">
    <location>
        <begin position="599"/>
        <end position="627"/>
    </location>
</feature>
<dbReference type="InterPro" id="IPR037197">
    <property type="entry name" value="WWE_dom_sf"/>
</dbReference>
<dbReference type="SUPFAM" id="SSF117839">
    <property type="entry name" value="WWE domain"/>
    <property type="match status" value="1"/>
</dbReference>
<protein>
    <submittedName>
        <fullName evidence="3">WWE domain-containing protein</fullName>
    </submittedName>
</protein>
<evidence type="ECO:0000313" key="3">
    <source>
        <dbReference type="EMBL" id="KAJ1611446.1"/>
    </source>
</evidence>
<evidence type="ECO:0000256" key="1">
    <source>
        <dbReference type="SAM" id="MobiDB-lite"/>
    </source>
</evidence>
<evidence type="ECO:0000259" key="2">
    <source>
        <dbReference type="PROSITE" id="PS50918"/>
    </source>
</evidence>
<dbReference type="Gene3D" id="3.30.720.50">
    <property type="match status" value="1"/>
</dbReference>
<feature type="region of interest" description="Disordered" evidence="1">
    <location>
        <begin position="313"/>
        <end position="357"/>
    </location>
</feature>
<accession>A0A9D5DIF0</accession>
<dbReference type="Proteomes" id="UP001067231">
    <property type="component" value="Unassembled WGS sequence"/>
</dbReference>
<comment type="caution">
    <text evidence="3">The sequence shown here is derived from an EMBL/GenBank/DDBJ whole genome shotgun (WGS) entry which is preliminary data.</text>
</comment>
<feature type="compositionally biased region" description="Basic and acidic residues" evidence="1">
    <location>
        <begin position="617"/>
        <end position="627"/>
    </location>
</feature>
<gene>
    <name evidence="3" type="ORF">OJ253_861</name>
</gene>
<name>A0A9D5DIF0_9CRYT</name>
<dbReference type="PROSITE" id="PS50918">
    <property type="entry name" value="WWE"/>
    <property type="match status" value="1"/>
</dbReference>
<dbReference type="EMBL" id="JAPCXC010000015">
    <property type="protein sequence ID" value="KAJ1611446.1"/>
    <property type="molecule type" value="Genomic_DNA"/>
</dbReference>
<feature type="region of interest" description="Disordered" evidence="1">
    <location>
        <begin position="482"/>
        <end position="549"/>
    </location>
</feature>
<feature type="compositionally biased region" description="Low complexity" evidence="1">
    <location>
        <begin position="509"/>
        <end position="519"/>
    </location>
</feature>
<proteinExistence type="predicted"/>
<dbReference type="AlphaFoldDB" id="A0A9D5DIF0"/>
<feature type="compositionally biased region" description="Basic and acidic residues" evidence="1">
    <location>
        <begin position="319"/>
        <end position="333"/>
    </location>
</feature>
<sequence length="627" mass="67527">MDGDTQTFDDHTGCSVEAKRDADCMPREGYLAQKGSQISSQDIFYTRLSRKSPEPRADGGPVCRPLEGPDGLRAGAESRAILLGKTEVPVQGSSEGHRAAKKSSSDSVLWMFKSESGWMPFSDGNNVYIESKYKSGVECVVIYPYQIDLIRFVQTNLLTGTERCILRGDKNYLSISNGRTSKDLEVLSSLMSIISFNALGVFKNLFSHYFEADHSPGYASLQTVKKDVPAKAADGGLSGRSKIKIPKLPIGNCQAEKPTKSPRSRVPFECPSLSQAGGRMARSQAGSGSNVKGRCRCGSGSCSRMVQCDAASMGGGTLSEDHKREDRRDRSDAPIRLGSPRSEDFVEKPSSFYPPGELDDRDIEIYLHSILGSDISSRSTKLNAESSLAPAPAVAQSNGCAGALDGAESERQDRQLISSKAANGSKSLFFFTPHKYRKRVGIIVPRILSCRFNTKKAIKGSESEGSSKFVRFNCSFMSPDKSKHSLGGYISTPRRTNSKTGKESRSGRRGVVARAAEAASDGPEPKSPGPVRPSGAASQLPRDSTATNSVQTDSLKAFSVRSAFIVLNEDSIPLDISDDCGASPLFGELEGGYGYERGEEGGGRVPEHAECVGQGRKSAERVLRDDV</sequence>
<feature type="region of interest" description="Disordered" evidence="1">
    <location>
        <begin position="272"/>
        <end position="293"/>
    </location>
</feature>
<organism evidence="3">
    <name type="scientific">Cryptosporidium canis</name>
    <dbReference type="NCBI Taxonomy" id="195482"/>
    <lineage>
        <taxon>Eukaryota</taxon>
        <taxon>Sar</taxon>
        <taxon>Alveolata</taxon>
        <taxon>Apicomplexa</taxon>
        <taxon>Conoidasida</taxon>
        <taxon>Coccidia</taxon>
        <taxon>Eucoccidiorida</taxon>
        <taxon>Eimeriorina</taxon>
        <taxon>Cryptosporidiidae</taxon>
        <taxon>Cryptosporidium</taxon>
    </lineage>
</organism>
<feature type="domain" description="WWE" evidence="2">
    <location>
        <begin position="96"/>
        <end position="167"/>
    </location>
</feature>
<dbReference type="Pfam" id="PF02825">
    <property type="entry name" value="WWE"/>
    <property type="match status" value="1"/>
</dbReference>
<reference evidence="3" key="1">
    <citation type="submission" date="2022-10" db="EMBL/GenBank/DDBJ databases">
        <title>Adaptive evolution leads to modifications in subtelomeric GC content in a zoonotic Cryptosporidium species.</title>
        <authorList>
            <person name="Li J."/>
            <person name="Feng Y."/>
            <person name="Xiao L."/>
        </authorList>
    </citation>
    <scope>NUCLEOTIDE SEQUENCE</scope>
    <source>
        <strain evidence="3">33844</strain>
    </source>
</reference>
<feature type="compositionally biased region" description="Basic and acidic residues" evidence="1">
    <location>
        <begin position="599"/>
        <end position="610"/>
    </location>
</feature>
<feature type="region of interest" description="Disordered" evidence="1">
    <location>
        <begin position="50"/>
        <end position="69"/>
    </location>
</feature>
<dbReference type="InterPro" id="IPR004170">
    <property type="entry name" value="WWE_dom"/>
</dbReference>